<evidence type="ECO:0000313" key="2">
    <source>
        <dbReference type="EMBL" id="KAK3575763.1"/>
    </source>
</evidence>
<dbReference type="PANTHER" id="PTHR13696:SF98">
    <property type="entry name" value="PLASMID PARTITION PROTEIN A"/>
    <property type="match status" value="1"/>
</dbReference>
<protein>
    <recommendedName>
        <fullName evidence="1">AAA domain-containing protein</fullName>
    </recommendedName>
</protein>
<dbReference type="Pfam" id="PF13614">
    <property type="entry name" value="AAA_31"/>
    <property type="match status" value="1"/>
</dbReference>
<sequence>MTELKTSAIKVTHKETFGGPLPGAPSAKSDLPHEDGIKLLDEAVAYCEKGAYTQALNYFDRARTFFSAPQYLSWLTYLQHERAIAYAGLEDYKTSYNEYEQAERGYMTLMDYKGLSLLLIHRSETCFKAKNPSEGYGYLRLAEYLVEKMHTEALKSYLYSSLGLYLFNSGRFYDAAQYYKLALNREDPHSYNAAWYKSKLGIAYESIFVMDAAEQYYREAYTQFAELKEYRELTEVMGRLSRIYTMQGREDAAKEQEIPYGTKELFMNPEIPNSQLICKTKVHDNLSFIFSNIDKLSDERDINRRAIAYDHLHNALSDRIREYDVVIIDAPASTNNIALNALYAADLIILPIQCENLAIKSMKRFLMAFQEFQLRVKDKELKIAGILLTMFDKNIEIHRKIARQLYHALSNSVFQTIIPRHESILNSSAGGQSVIVHQLNSIGAVAYIHLMNEVLERHKEFFNFSKKTE</sequence>
<name>A0AAE0RLS2_9BIVA</name>
<evidence type="ECO:0000313" key="3">
    <source>
        <dbReference type="Proteomes" id="UP001195483"/>
    </source>
</evidence>
<dbReference type="SUPFAM" id="SSF48452">
    <property type="entry name" value="TPR-like"/>
    <property type="match status" value="2"/>
</dbReference>
<reference evidence="2" key="2">
    <citation type="journal article" date="2021" name="Genome Biol. Evol.">
        <title>Developing a high-quality reference genome for a parasitic bivalve with doubly uniparental inheritance (Bivalvia: Unionida).</title>
        <authorList>
            <person name="Smith C.H."/>
        </authorList>
    </citation>
    <scope>NUCLEOTIDE SEQUENCE</scope>
    <source>
        <strain evidence="2">CHS0354</strain>
        <tissue evidence="2">Mantle</tissue>
    </source>
</reference>
<dbReference type="Gene3D" id="3.40.50.300">
    <property type="entry name" value="P-loop containing nucleotide triphosphate hydrolases"/>
    <property type="match status" value="1"/>
</dbReference>
<feature type="domain" description="AAA" evidence="1">
    <location>
        <begin position="269"/>
        <end position="382"/>
    </location>
</feature>
<dbReference type="InterPro" id="IPR050678">
    <property type="entry name" value="DNA_Partitioning_ATPase"/>
</dbReference>
<dbReference type="EMBL" id="JAEAOA010001795">
    <property type="protein sequence ID" value="KAK3575763.1"/>
    <property type="molecule type" value="Genomic_DNA"/>
</dbReference>
<dbReference type="InterPro" id="IPR019734">
    <property type="entry name" value="TPR_rpt"/>
</dbReference>
<keyword evidence="3" id="KW-1185">Reference proteome</keyword>
<gene>
    <name evidence="2" type="ORF">CHS0354_030095</name>
</gene>
<organism evidence="2 3">
    <name type="scientific">Potamilus streckersoni</name>
    <dbReference type="NCBI Taxonomy" id="2493646"/>
    <lineage>
        <taxon>Eukaryota</taxon>
        <taxon>Metazoa</taxon>
        <taxon>Spiralia</taxon>
        <taxon>Lophotrochozoa</taxon>
        <taxon>Mollusca</taxon>
        <taxon>Bivalvia</taxon>
        <taxon>Autobranchia</taxon>
        <taxon>Heteroconchia</taxon>
        <taxon>Palaeoheterodonta</taxon>
        <taxon>Unionida</taxon>
        <taxon>Unionoidea</taxon>
        <taxon>Unionidae</taxon>
        <taxon>Ambleminae</taxon>
        <taxon>Lampsilini</taxon>
        <taxon>Potamilus</taxon>
    </lineage>
</organism>
<dbReference type="PANTHER" id="PTHR13696">
    <property type="entry name" value="P-LOOP CONTAINING NUCLEOSIDE TRIPHOSPHATE HYDROLASE"/>
    <property type="match status" value="1"/>
</dbReference>
<reference evidence="2" key="1">
    <citation type="journal article" date="2021" name="Genome Biol. Evol.">
        <title>A High-Quality Reference Genome for a Parasitic Bivalve with Doubly Uniparental Inheritance (Bivalvia: Unionida).</title>
        <authorList>
            <person name="Smith C.H."/>
        </authorList>
    </citation>
    <scope>NUCLEOTIDE SEQUENCE</scope>
    <source>
        <strain evidence="2">CHS0354</strain>
    </source>
</reference>
<dbReference type="SUPFAM" id="SSF52540">
    <property type="entry name" value="P-loop containing nucleoside triphosphate hydrolases"/>
    <property type="match status" value="1"/>
</dbReference>
<reference evidence="2" key="3">
    <citation type="submission" date="2023-05" db="EMBL/GenBank/DDBJ databases">
        <authorList>
            <person name="Smith C.H."/>
        </authorList>
    </citation>
    <scope>NUCLEOTIDE SEQUENCE</scope>
    <source>
        <strain evidence="2">CHS0354</strain>
        <tissue evidence="2">Mantle</tissue>
    </source>
</reference>
<dbReference type="SMART" id="SM00028">
    <property type="entry name" value="TPR"/>
    <property type="match status" value="3"/>
</dbReference>
<accession>A0AAE0RLS2</accession>
<dbReference type="InterPro" id="IPR027417">
    <property type="entry name" value="P-loop_NTPase"/>
</dbReference>
<dbReference type="CDD" id="cd02042">
    <property type="entry name" value="ParAB_family"/>
    <property type="match status" value="1"/>
</dbReference>
<dbReference type="Proteomes" id="UP001195483">
    <property type="component" value="Unassembled WGS sequence"/>
</dbReference>
<comment type="caution">
    <text evidence="2">The sequence shown here is derived from an EMBL/GenBank/DDBJ whole genome shotgun (WGS) entry which is preliminary data.</text>
</comment>
<dbReference type="AlphaFoldDB" id="A0AAE0RLS2"/>
<dbReference type="InterPro" id="IPR011990">
    <property type="entry name" value="TPR-like_helical_dom_sf"/>
</dbReference>
<proteinExistence type="predicted"/>
<evidence type="ECO:0000259" key="1">
    <source>
        <dbReference type="Pfam" id="PF13614"/>
    </source>
</evidence>
<dbReference type="InterPro" id="IPR025669">
    <property type="entry name" value="AAA_dom"/>
</dbReference>